<sequence length="134" mass="15701">MQIIVNGTIEQELVDRLIAEEKETFARQRKSIAKIVLTDCGDEIEVKTYEESPIRRIRRITGYLAETSHLVLDSFNPQGVWWTWPFGRRWSLREVLPWPFTFETGSRVETWFLRPALWLGTVLLIARCLGVVPR</sequence>
<evidence type="ECO:0000313" key="2">
    <source>
        <dbReference type="Proteomes" id="UP000184196"/>
    </source>
</evidence>
<organism evidence="1 2">
    <name type="scientific">Desulfofundulus australicus DSM 11792</name>
    <dbReference type="NCBI Taxonomy" id="1121425"/>
    <lineage>
        <taxon>Bacteria</taxon>
        <taxon>Bacillati</taxon>
        <taxon>Bacillota</taxon>
        <taxon>Clostridia</taxon>
        <taxon>Eubacteriales</taxon>
        <taxon>Peptococcaceae</taxon>
        <taxon>Desulfofundulus</taxon>
    </lineage>
</organism>
<dbReference type="AlphaFoldDB" id="A0A1M5CCA4"/>
<keyword evidence="2" id="KW-1185">Reference proteome</keyword>
<protein>
    <submittedName>
        <fullName evidence="1">Uncharacterized protein</fullName>
    </submittedName>
</protein>
<dbReference type="RefSeq" id="WP_073166775.1">
    <property type="nucleotide sequence ID" value="NZ_FQUW01000036.1"/>
</dbReference>
<name>A0A1M5CCA4_9FIRM</name>
<proteinExistence type="predicted"/>
<evidence type="ECO:0000313" key="1">
    <source>
        <dbReference type="EMBL" id="SHF52227.1"/>
    </source>
</evidence>
<accession>A0A1M5CCA4</accession>
<dbReference type="OrthoDB" id="3173988at2"/>
<dbReference type="Proteomes" id="UP000184196">
    <property type="component" value="Unassembled WGS sequence"/>
</dbReference>
<dbReference type="EMBL" id="FQUW01000036">
    <property type="protein sequence ID" value="SHF52227.1"/>
    <property type="molecule type" value="Genomic_DNA"/>
</dbReference>
<reference evidence="2" key="1">
    <citation type="submission" date="2016-11" db="EMBL/GenBank/DDBJ databases">
        <authorList>
            <person name="Varghese N."/>
            <person name="Submissions S."/>
        </authorList>
    </citation>
    <scope>NUCLEOTIDE SEQUENCE [LARGE SCALE GENOMIC DNA]</scope>
    <source>
        <strain evidence="2">DSM 11792</strain>
    </source>
</reference>
<gene>
    <name evidence="1" type="ORF">SAMN02745218_02481</name>
</gene>